<dbReference type="AlphaFoldDB" id="A0A540LUG5"/>
<gene>
    <name evidence="1" type="ORF">C1H46_024305</name>
</gene>
<dbReference type="Proteomes" id="UP000315295">
    <property type="component" value="Unassembled WGS sequence"/>
</dbReference>
<dbReference type="EMBL" id="VIEB01000460">
    <property type="protein sequence ID" value="TQD90141.1"/>
    <property type="molecule type" value="Genomic_DNA"/>
</dbReference>
<reference evidence="1 2" key="1">
    <citation type="journal article" date="2019" name="G3 (Bethesda)">
        <title>Sequencing of a Wild Apple (Malus baccata) Genome Unravels the Differences Between Cultivated and Wild Apple Species Regarding Disease Resistance and Cold Tolerance.</title>
        <authorList>
            <person name="Chen X."/>
        </authorList>
    </citation>
    <scope>NUCLEOTIDE SEQUENCE [LARGE SCALE GENOMIC DNA]</scope>
    <source>
        <strain evidence="2">cv. Shandingzi</strain>
        <tissue evidence="1">Leaves</tissue>
    </source>
</reference>
<organism evidence="1 2">
    <name type="scientific">Malus baccata</name>
    <name type="common">Siberian crab apple</name>
    <name type="synonym">Pyrus baccata</name>
    <dbReference type="NCBI Taxonomy" id="106549"/>
    <lineage>
        <taxon>Eukaryota</taxon>
        <taxon>Viridiplantae</taxon>
        <taxon>Streptophyta</taxon>
        <taxon>Embryophyta</taxon>
        <taxon>Tracheophyta</taxon>
        <taxon>Spermatophyta</taxon>
        <taxon>Magnoliopsida</taxon>
        <taxon>eudicotyledons</taxon>
        <taxon>Gunneridae</taxon>
        <taxon>Pentapetalae</taxon>
        <taxon>rosids</taxon>
        <taxon>fabids</taxon>
        <taxon>Rosales</taxon>
        <taxon>Rosaceae</taxon>
        <taxon>Amygdaloideae</taxon>
        <taxon>Maleae</taxon>
        <taxon>Malus</taxon>
    </lineage>
</organism>
<name>A0A540LUG5_MALBA</name>
<accession>A0A540LUG5</accession>
<dbReference type="STRING" id="106549.A0A540LUG5"/>
<protein>
    <submittedName>
        <fullName evidence="1">Uncharacterized protein</fullName>
    </submittedName>
</protein>
<comment type="caution">
    <text evidence="1">The sequence shown here is derived from an EMBL/GenBank/DDBJ whole genome shotgun (WGS) entry which is preliminary data.</text>
</comment>
<keyword evidence="2" id="KW-1185">Reference proteome</keyword>
<evidence type="ECO:0000313" key="1">
    <source>
        <dbReference type="EMBL" id="TQD90141.1"/>
    </source>
</evidence>
<evidence type="ECO:0000313" key="2">
    <source>
        <dbReference type="Proteomes" id="UP000315295"/>
    </source>
</evidence>
<sequence length="71" mass="8436">MHRTKMSPQIFSRGWRGTKLELIERMIKQLFPEAADQNWLPAVIQPTWNGGSKTSIGERRWLRVWAERVEE</sequence>
<proteinExistence type="predicted"/>